<dbReference type="Proteomes" id="UP001311232">
    <property type="component" value="Unassembled WGS sequence"/>
</dbReference>
<evidence type="ECO:0000313" key="2">
    <source>
        <dbReference type="EMBL" id="KAK5611779.1"/>
    </source>
</evidence>
<gene>
    <name evidence="2" type="ORF">CRENBAI_010152</name>
</gene>
<organism evidence="2 3">
    <name type="scientific">Crenichthys baileyi</name>
    <name type="common">White River springfish</name>
    <dbReference type="NCBI Taxonomy" id="28760"/>
    <lineage>
        <taxon>Eukaryota</taxon>
        <taxon>Metazoa</taxon>
        <taxon>Chordata</taxon>
        <taxon>Craniata</taxon>
        <taxon>Vertebrata</taxon>
        <taxon>Euteleostomi</taxon>
        <taxon>Actinopterygii</taxon>
        <taxon>Neopterygii</taxon>
        <taxon>Teleostei</taxon>
        <taxon>Neoteleostei</taxon>
        <taxon>Acanthomorphata</taxon>
        <taxon>Ovalentaria</taxon>
        <taxon>Atherinomorphae</taxon>
        <taxon>Cyprinodontiformes</taxon>
        <taxon>Goodeidae</taxon>
        <taxon>Crenichthys</taxon>
    </lineage>
</organism>
<dbReference type="EMBL" id="JAHHUM010001461">
    <property type="protein sequence ID" value="KAK5611779.1"/>
    <property type="molecule type" value="Genomic_DNA"/>
</dbReference>
<sequence>MAGRRQRWKPLQLLIIFSLLILTNQFEMRDVQEKLSRDVAAELHLRGTSHAETQELLKISESSLINKQLLLHNDKDLDAFLVHLDTQMEGGLVEKCFRDVFPSFRQKGFWF</sequence>
<feature type="signal peptide" evidence="1">
    <location>
        <begin position="1"/>
        <end position="25"/>
    </location>
</feature>
<comment type="caution">
    <text evidence="2">The sequence shown here is derived from an EMBL/GenBank/DDBJ whole genome shotgun (WGS) entry which is preliminary data.</text>
</comment>
<feature type="chain" id="PRO_5043608953" evidence="1">
    <location>
        <begin position="26"/>
        <end position="111"/>
    </location>
</feature>
<evidence type="ECO:0000313" key="3">
    <source>
        <dbReference type="Proteomes" id="UP001311232"/>
    </source>
</evidence>
<name>A0AAV9RS05_9TELE</name>
<keyword evidence="1" id="KW-0732">Signal</keyword>
<accession>A0AAV9RS05</accession>
<protein>
    <submittedName>
        <fullName evidence="2">Uncharacterized protein</fullName>
    </submittedName>
</protein>
<reference evidence="2 3" key="1">
    <citation type="submission" date="2021-06" db="EMBL/GenBank/DDBJ databases">
        <authorList>
            <person name="Palmer J.M."/>
        </authorList>
    </citation>
    <scope>NUCLEOTIDE SEQUENCE [LARGE SCALE GENOMIC DNA]</scope>
    <source>
        <strain evidence="2 3">MEX-2019</strain>
        <tissue evidence="2">Muscle</tissue>
    </source>
</reference>
<evidence type="ECO:0000256" key="1">
    <source>
        <dbReference type="SAM" id="SignalP"/>
    </source>
</evidence>
<keyword evidence="3" id="KW-1185">Reference proteome</keyword>
<dbReference type="AlphaFoldDB" id="A0AAV9RS05"/>
<proteinExistence type="predicted"/>